<dbReference type="Pfam" id="PF13639">
    <property type="entry name" value="zf-RING_2"/>
    <property type="match status" value="1"/>
</dbReference>
<keyword evidence="1" id="KW-0479">Metal-binding</keyword>
<proteinExistence type="predicted"/>
<feature type="compositionally biased region" description="Basic and acidic residues" evidence="3">
    <location>
        <begin position="887"/>
        <end position="916"/>
    </location>
</feature>
<keyword evidence="4" id="KW-0812">Transmembrane</keyword>
<accession>A0ABX8I718</accession>
<dbReference type="SMART" id="SM00184">
    <property type="entry name" value="RING"/>
    <property type="match status" value="1"/>
</dbReference>
<dbReference type="CDD" id="cd16473">
    <property type="entry name" value="RING-H2_RNF103"/>
    <property type="match status" value="1"/>
</dbReference>
<dbReference type="InterPro" id="IPR051826">
    <property type="entry name" value="E3_ubiquitin-ligase_domain"/>
</dbReference>
<feature type="compositionally biased region" description="Acidic residues" evidence="3">
    <location>
        <begin position="929"/>
        <end position="940"/>
    </location>
</feature>
<evidence type="ECO:0000256" key="4">
    <source>
        <dbReference type="SAM" id="Phobius"/>
    </source>
</evidence>
<dbReference type="InterPro" id="IPR035979">
    <property type="entry name" value="RBD_domain_sf"/>
</dbReference>
<feature type="compositionally biased region" description="Basic and acidic residues" evidence="3">
    <location>
        <begin position="810"/>
        <end position="821"/>
    </location>
</feature>
<evidence type="ECO:0000313" key="7">
    <source>
        <dbReference type="EMBL" id="QWU89076.1"/>
    </source>
</evidence>
<dbReference type="Proteomes" id="UP000825434">
    <property type="component" value="Chromosome 4"/>
</dbReference>
<keyword evidence="1" id="KW-0862">Zinc</keyword>
<feature type="domain" description="RRM" evidence="6">
    <location>
        <begin position="654"/>
        <end position="735"/>
    </location>
</feature>
<dbReference type="InterPro" id="IPR012677">
    <property type="entry name" value="Nucleotide-bd_a/b_plait_sf"/>
</dbReference>
<evidence type="ECO:0000256" key="3">
    <source>
        <dbReference type="SAM" id="MobiDB-lite"/>
    </source>
</evidence>
<name>A0ABX8I718_9ASCO</name>
<feature type="compositionally biased region" description="Basic and acidic residues" evidence="3">
    <location>
        <begin position="781"/>
        <end position="793"/>
    </location>
</feature>
<dbReference type="SUPFAM" id="SSF54928">
    <property type="entry name" value="RNA-binding domain, RBD"/>
    <property type="match status" value="1"/>
</dbReference>
<sequence length="951" mass="107552">MSTISDFHAHTLAVASVYTDPTATSTQTGDSDSSSSFVGNTPSTVLFFLAMSVGVAIAFVFIFFTMRYFVRSRYGLHIYPVAHHGMMFTANVGPDRVALSHSPSDRELDWYLTYLRNNHFFRDDFFERRYLSAVEGLDALAAGRRRRRRRRGRYSKMKKLTIAQVDRLFPKTSYAEWLHNGDTEDDLASVRMDMGGEHEKVNATTTVQGDFEVIELRRLSSPDQTTPDIDATSSATSNVKTELHFDSGSCAICLDTYEPDDVVRGLICGHVFHAECVDPWLTRRRACCPICKRDYYKENNREANVTERPEGFFHNTNTERTEENRTEENRTEENRTEENRTEGNRTEENRTDEHRTEDLSQPQEVDLAEAGNTTDRETDNNTTHTEEDFTINYDVLRNDPNLRNLLNELIPLSERANAILRGQDTLDLESAAHVVANKKFSNCWKRSFWRLMGISKEDMFNWAVISLYSEEQAQQAEEGRDDVSHDFPVSHLPHVETSETSDEPAQETVQMEQIASTEAPEAQQNESRQSPRRSQESENSVYHNAEDNTEDLAEAAREVVDRRSIQPTPRKQFSSTTSLRQSPKKNVRKMDLGSFLNDESVGGGSWADAEVDMSSIGVPVGGSSGAPVSRSTEFSEQYARRDREEIPIPDAPPYKARVGNLPYDATEPALTRFFEDRLQARDIVTDVKLPMDNMTGKPKGFAFVTFSERAALEEALNLTMSEFNGRKMYVNVAAPQKTDVFDLDWRSARGPPGGGRRDREREEVDLDWGAARSSGPVGGGGRERGPRGPRREEPDLDWGAARGSGVLPPREPRERRARPDEPELDWGSARNASGPLPPRERKPRRDEPELDWGAARGSTGPLPPRERSNRKPREDTLDWSRGGAATKKKDEKEFDWKRGQALEPRKKETPKKKEEAAAGPQKSLYDVLSVDDDEDDEETGLEQKVADVKLE</sequence>
<dbReference type="PANTHER" id="PTHR22765">
    <property type="entry name" value="RING FINGER AND PROTEASE ASSOCIATED DOMAIN-CONTAINING"/>
    <property type="match status" value="1"/>
</dbReference>
<dbReference type="SUPFAM" id="SSF57850">
    <property type="entry name" value="RING/U-box"/>
    <property type="match status" value="1"/>
</dbReference>
<feature type="compositionally biased region" description="Basic and acidic residues" evidence="3">
    <location>
        <begin position="838"/>
        <end position="847"/>
    </location>
</feature>
<feature type="region of interest" description="Disordered" evidence="3">
    <location>
        <begin position="743"/>
        <end position="951"/>
    </location>
</feature>
<feature type="compositionally biased region" description="Basic and acidic residues" evidence="3">
    <location>
        <begin position="554"/>
        <end position="564"/>
    </location>
</feature>
<dbReference type="PROSITE" id="PS50102">
    <property type="entry name" value="RRM"/>
    <property type="match status" value="1"/>
</dbReference>
<evidence type="ECO:0000259" key="6">
    <source>
        <dbReference type="PROSITE" id="PS50102"/>
    </source>
</evidence>
<evidence type="ECO:0000259" key="5">
    <source>
        <dbReference type="PROSITE" id="PS50089"/>
    </source>
</evidence>
<dbReference type="PROSITE" id="PS50089">
    <property type="entry name" value="ZF_RING_2"/>
    <property type="match status" value="1"/>
</dbReference>
<dbReference type="Pfam" id="PF00076">
    <property type="entry name" value="RRM_1"/>
    <property type="match status" value="1"/>
</dbReference>
<dbReference type="Gene3D" id="3.30.70.330">
    <property type="match status" value="1"/>
</dbReference>
<dbReference type="EMBL" id="CP076664">
    <property type="protein sequence ID" value="QWU89076.1"/>
    <property type="molecule type" value="Genomic_DNA"/>
</dbReference>
<dbReference type="InterPro" id="IPR000504">
    <property type="entry name" value="RRM_dom"/>
</dbReference>
<dbReference type="PANTHER" id="PTHR22765:SF416">
    <property type="entry name" value="E3 UBIQUITIN-PROTEIN LIGASE GODZILLA"/>
    <property type="match status" value="1"/>
</dbReference>
<evidence type="ECO:0000256" key="1">
    <source>
        <dbReference type="PROSITE-ProRule" id="PRU00175"/>
    </source>
</evidence>
<feature type="compositionally biased region" description="Polar residues" evidence="3">
    <location>
        <begin position="507"/>
        <end position="516"/>
    </location>
</feature>
<keyword evidence="2" id="KW-0694">RNA-binding</keyword>
<evidence type="ECO:0000256" key="2">
    <source>
        <dbReference type="PROSITE-ProRule" id="PRU00176"/>
    </source>
</evidence>
<protein>
    <recommendedName>
        <fullName evidence="9">RRM domain-containing protein</fullName>
    </recommendedName>
</protein>
<feature type="compositionally biased region" description="Basic and acidic residues" evidence="3">
    <location>
        <begin position="864"/>
        <end position="878"/>
    </location>
</feature>
<evidence type="ECO:0008006" key="9">
    <source>
        <dbReference type="Google" id="ProtNLM"/>
    </source>
</evidence>
<gene>
    <name evidence="7" type="ORF">CA3LBN_003399</name>
</gene>
<keyword evidence="4" id="KW-1133">Transmembrane helix</keyword>
<keyword evidence="4" id="KW-0472">Membrane</keyword>
<feature type="region of interest" description="Disordered" evidence="3">
    <location>
        <begin position="306"/>
        <end position="385"/>
    </location>
</feature>
<dbReference type="InterPro" id="IPR001841">
    <property type="entry name" value="Znf_RING"/>
</dbReference>
<dbReference type="SMART" id="SM00360">
    <property type="entry name" value="RRM"/>
    <property type="match status" value="1"/>
</dbReference>
<keyword evidence="1" id="KW-0863">Zinc-finger</keyword>
<evidence type="ECO:0000313" key="8">
    <source>
        <dbReference type="Proteomes" id="UP000825434"/>
    </source>
</evidence>
<feature type="compositionally biased region" description="Basic and acidic residues" evidence="3">
    <location>
        <begin position="374"/>
        <end position="385"/>
    </location>
</feature>
<organism evidence="7 8">
    <name type="scientific">Candidozyma haemuli</name>
    <dbReference type="NCBI Taxonomy" id="45357"/>
    <lineage>
        <taxon>Eukaryota</taxon>
        <taxon>Fungi</taxon>
        <taxon>Dikarya</taxon>
        <taxon>Ascomycota</taxon>
        <taxon>Saccharomycotina</taxon>
        <taxon>Pichiomycetes</taxon>
        <taxon>Metschnikowiaceae</taxon>
        <taxon>Candidozyma</taxon>
    </lineage>
</organism>
<keyword evidence="8" id="KW-1185">Reference proteome</keyword>
<feature type="domain" description="RING-type" evidence="5">
    <location>
        <begin position="250"/>
        <end position="292"/>
    </location>
</feature>
<feature type="region of interest" description="Disordered" evidence="3">
    <location>
        <begin position="495"/>
        <end position="586"/>
    </location>
</feature>
<dbReference type="Gene3D" id="3.30.40.10">
    <property type="entry name" value="Zinc/RING finger domain, C3HC4 (zinc finger)"/>
    <property type="match status" value="1"/>
</dbReference>
<reference evidence="7 8" key="1">
    <citation type="submission" date="2021-06" db="EMBL/GenBank/DDBJ databases">
        <title>Candida outbreak in Lebanon.</title>
        <authorList>
            <person name="Finianos M."/>
        </authorList>
    </citation>
    <scope>NUCLEOTIDE SEQUENCE [LARGE SCALE GENOMIC DNA]</scope>
    <source>
        <strain evidence="7">CA3LBN</strain>
    </source>
</reference>
<feature type="compositionally biased region" description="Basic and acidic residues" evidence="3">
    <location>
        <begin position="306"/>
        <end position="358"/>
    </location>
</feature>
<feature type="compositionally biased region" description="Polar residues" evidence="3">
    <location>
        <begin position="565"/>
        <end position="581"/>
    </location>
</feature>
<feature type="transmembrane region" description="Helical" evidence="4">
    <location>
        <begin position="45"/>
        <end position="64"/>
    </location>
</feature>
<dbReference type="InterPro" id="IPR013083">
    <property type="entry name" value="Znf_RING/FYVE/PHD"/>
</dbReference>